<keyword evidence="1" id="KW-1133">Transmembrane helix</keyword>
<evidence type="ECO:0000256" key="1">
    <source>
        <dbReference type="SAM" id="Phobius"/>
    </source>
</evidence>
<dbReference type="AlphaFoldDB" id="A0A9N9J2M4"/>
<dbReference type="InterPro" id="IPR032880">
    <property type="entry name" value="CSC1/OSCA1-like_N"/>
</dbReference>
<name>A0A9N9J2M4_9GLOM</name>
<reference evidence="3" key="1">
    <citation type="submission" date="2021-06" db="EMBL/GenBank/DDBJ databases">
        <authorList>
            <person name="Kallberg Y."/>
            <person name="Tangrot J."/>
            <person name="Rosling A."/>
        </authorList>
    </citation>
    <scope>NUCLEOTIDE SEQUENCE</scope>
    <source>
        <strain evidence="3">CL551</strain>
    </source>
</reference>
<keyword evidence="4" id="KW-1185">Reference proteome</keyword>
<comment type="caution">
    <text evidence="3">The sequence shown here is derived from an EMBL/GenBank/DDBJ whole genome shotgun (WGS) entry which is preliminary data.</text>
</comment>
<organism evidence="3 4">
    <name type="scientific">Acaulospora morrowiae</name>
    <dbReference type="NCBI Taxonomy" id="94023"/>
    <lineage>
        <taxon>Eukaryota</taxon>
        <taxon>Fungi</taxon>
        <taxon>Fungi incertae sedis</taxon>
        <taxon>Mucoromycota</taxon>
        <taxon>Glomeromycotina</taxon>
        <taxon>Glomeromycetes</taxon>
        <taxon>Diversisporales</taxon>
        <taxon>Acaulosporaceae</taxon>
        <taxon>Acaulospora</taxon>
    </lineage>
</organism>
<dbReference type="EMBL" id="CAJVPV010038476">
    <property type="protein sequence ID" value="CAG8756763.1"/>
    <property type="molecule type" value="Genomic_DNA"/>
</dbReference>
<sequence length="78" mass="8665">MNSGGNTLDDAGKTALLTVQLVLVTTLGTISFLLFCFLRTRWSIMFAPRSRFAELAPEPLPTSFFGWIIPLFKIPEST</sequence>
<evidence type="ECO:0000313" key="4">
    <source>
        <dbReference type="Proteomes" id="UP000789342"/>
    </source>
</evidence>
<protein>
    <submittedName>
        <fullName evidence="3">2539_t:CDS:1</fullName>
    </submittedName>
</protein>
<proteinExistence type="predicted"/>
<keyword evidence="1" id="KW-0472">Membrane</keyword>
<keyword evidence="1" id="KW-0812">Transmembrane</keyword>
<gene>
    <name evidence="3" type="ORF">AMORRO_LOCUS15649</name>
</gene>
<evidence type="ECO:0000259" key="2">
    <source>
        <dbReference type="Pfam" id="PF13967"/>
    </source>
</evidence>
<feature type="non-terminal residue" evidence="3">
    <location>
        <position position="1"/>
    </location>
</feature>
<feature type="domain" description="CSC1/OSCA1-like N-terminal transmembrane" evidence="2">
    <location>
        <begin position="17"/>
        <end position="77"/>
    </location>
</feature>
<dbReference type="OrthoDB" id="1689567at2759"/>
<evidence type="ECO:0000313" key="3">
    <source>
        <dbReference type="EMBL" id="CAG8756763.1"/>
    </source>
</evidence>
<dbReference type="Pfam" id="PF13967">
    <property type="entry name" value="RSN1_TM"/>
    <property type="match status" value="1"/>
</dbReference>
<feature type="transmembrane region" description="Helical" evidence="1">
    <location>
        <begin position="15"/>
        <end position="38"/>
    </location>
</feature>
<accession>A0A9N9J2M4</accession>
<dbReference type="Proteomes" id="UP000789342">
    <property type="component" value="Unassembled WGS sequence"/>
</dbReference>